<sequence length="454" mass="49147">NIAAFSSGSVVGWSSPMLPLLQSDESPISGGPISNDVGSWLGSLMCLGGLLATPMYLLISDHFSRKFTGYLVAVPFVVSWILIIIATSVDVLCIARFIGGMGSGAIILFASLYVTETAQDTVRGALGSYLPLFTNAGILFAYITGSYVSYYTFAYIAIAIPVVYVVGLIWLPETPNYLVYRGKYAEAERSLRWLRGKDDKLVELELTKLISFVKERNETVSLKQMLCAAGTRRALIIGIVLAANLQFCGIFAILSYTVNIFQEAGSDLSPNVSTILIGTLQLCGSYASSLLLDKAGRKILLLISNFCMAICLLILGGYFFFKNQGSDVSNFGWLPVGCLSVYIVAIALGVAPVTFLLTAEIFEPQVKSRAITIVISIMWFLTFLIGKFYTNLSDALGIHGCYWAFAACCILGAIFTIVSVPETKNRSYSSILTELNGGKDISKLNTAPNEIDNS</sequence>
<reference evidence="11" key="1">
    <citation type="submission" date="2020-01" db="EMBL/GenBank/DDBJ databases">
        <title>Draft genome sequence of the Termite Coptotermes fromosanus.</title>
        <authorList>
            <person name="Itakura S."/>
            <person name="Yosikawa Y."/>
            <person name="Umezawa K."/>
        </authorList>
    </citation>
    <scope>NUCLEOTIDE SEQUENCE [LARGE SCALE GENOMIC DNA]</scope>
</reference>
<evidence type="ECO:0000256" key="3">
    <source>
        <dbReference type="ARBA" id="ARBA00022475"/>
    </source>
</evidence>
<dbReference type="InParanoid" id="A0A6L2Q8X9"/>
<dbReference type="EMBL" id="BLKM01012983">
    <property type="protein sequence ID" value="GFG38197.1"/>
    <property type="molecule type" value="Genomic_DNA"/>
</dbReference>
<evidence type="ECO:0000256" key="7">
    <source>
        <dbReference type="ARBA" id="ARBA00023136"/>
    </source>
</evidence>
<dbReference type="Gene3D" id="1.20.1250.20">
    <property type="entry name" value="MFS general substrate transporter like domains"/>
    <property type="match status" value="1"/>
</dbReference>
<dbReference type="Pfam" id="PF00083">
    <property type="entry name" value="Sugar_tr"/>
    <property type="match status" value="1"/>
</dbReference>
<evidence type="ECO:0000313" key="11">
    <source>
        <dbReference type="Proteomes" id="UP000502823"/>
    </source>
</evidence>
<feature type="transmembrane region" description="Helical" evidence="8">
    <location>
        <begin position="370"/>
        <end position="390"/>
    </location>
</feature>
<proteinExistence type="predicted"/>
<feature type="domain" description="Major facilitator superfamily (MFS) profile" evidence="9">
    <location>
        <begin position="1"/>
        <end position="424"/>
    </location>
</feature>
<dbReference type="InterPro" id="IPR050549">
    <property type="entry name" value="MFS_Trehalose_Transporter"/>
</dbReference>
<keyword evidence="11" id="KW-1185">Reference proteome</keyword>
<keyword evidence="2" id="KW-0813">Transport</keyword>
<dbReference type="InterPro" id="IPR036259">
    <property type="entry name" value="MFS_trans_sf"/>
</dbReference>
<dbReference type="InterPro" id="IPR005829">
    <property type="entry name" value="Sugar_transporter_CS"/>
</dbReference>
<dbReference type="AlphaFoldDB" id="A0A6L2Q8X9"/>
<feature type="transmembrane region" description="Helical" evidence="8">
    <location>
        <begin position="94"/>
        <end position="114"/>
    </location>
</feature>
<dbReference type="Proteomes" id="UP000502823">
    <property type="component" value="Unassembled WGS sequence"/>
</dbReference>
<keyword evidence="6 8" id="KW-1133">Transmembrane helix</keyword>
<name>A0A6L2Q8X9_COPFO</name>
<feature type="transmembrane region" description="Helical" evidence="8">
    <location>
        <begin position="70"/>
        <end position="88"/>
    </location>
</feature>
<feature type="transmembrane region" description="Helical" evidence="8">
    <location>
        <begin position="402"/>
        <end position="420"/>
    </location>
</feature>
<evidence type="ECO:0000256" key="8">
    <source>
        <dbReference type="SAM" id="Phobius"/>
    </source>
</evidence>
<dbReference type="PROSITE" id="PS00216">
    <property type="entry name" value="SUGAR_TRANSPORT_1"/>
    <property type="match status" value="1"/>
</dbReference>
<evidence type="ECO:0000256" key="1">
    <source>
        <dbReference type="ARBA" id="ARBA00004651"/>
    </source>
</evidence>
<evidence type="ECO:0000256" key="4">
    <source>
        <dbReference type="ARBA" id="ARBA00022597"/>
    </source>
</evidence>
<dbReference type="PANTHER" id="PTHR48021">
    <property type="match status" value="1"/>
</dbReference>
<dbReference type="PROSITE" id="PS00217">
    <property type="entry name" value="SUGAR_TRANSPORT_2"/>
    <property type="match status" value="1"/>
</dbReference>
<dbReference type="GO" id="GO:0005886">
    <property type="term" value="C:plasma membrane"/>
    <property type="evidence" value="ECO:0007669"/>
    <property type="project" value="UniProtKB-SubCell"/>
</dbReference>
<keyword evidence="4" id="KW-0762">Sugar transport</keyword>
<dbReference type="PROSITE" id="PS50850">
    <property type="entry name" value="MFS"/>
    <property type="match status" value="1"/>
</dbReference>
<feature type="transmembrane region" description="Helical" evidence="8">
    <location>
        <begin position="126"/>
        <end position="144"/>
    </location>
</feature>
<evidence type="ECO:0000256" key="6">
    <source>
        <dbReference type="ARBA" id="ARBA00022989"/>
    </source>
</evidence>
<organism evidence="10 11">
    <name type="scientific">Coptotermes formosanus</name>
    <name type="common">Formosan subterranean termite</name>
    <dbReference type="NCBI Taxonomy" id="36987"/>
    <lineage>
        <taxon>Eukaryota</taxon>
        <taxon>Metazoa</taxon>
        <taxon>Ecdysozoa</taxon>
        <taxon>Arthropoda</taxon>
        <taxon>Hexapoda</taxon>
        <taxon>Insecta</taxon>
        <taxon>Pterygota</taxon>
        <taxon>Neoptera</taxon>
        <taxon>Polyneoptera</taxon>
        <taxon>Dictyoptera</taxon>
        <taxon>Blattodea</taxon>
        <taxon>Blattoidea</taxon>
        <taxon>Termitoidae</taxon>
        <taxon>Rhinotermitidae</taxon>
        <taxon>Coptotermes</taxon>
    </lineage>
</organism>
<dbReference type="OrthoDB" id="6612291at2759"/>
<evidence type="ECO:0000259" key="9">
    <source>
        <dbReference type="PROSITE" id="PS50850"/>
    </source>
</evidence>
<gene>
    <name evidence="10" type="ORF">Cfor_03802</name>
</gene>
<feature type="non-terminal residue" evidence="10">
    <location>
        <position position="1"/>
    </location>
</feature>
<evidence type="ECO:0000256" key="5">
    <source>
        <dbReference type="ARBA" id="ARBA00022692"/>
    </source>
</evidence>
<protein>
    <recommendedName>
        <fullName evidence="9">Major facilitator superfamily (MFS) profile domain-containing protein</fullName>
    </recommendedName>
</protein>
<feature type="transmembrane region" description="Helical" evidence="8">
    <location>
        <begin position="333"/>
        <end position="358"/>
    </location>
</feature>
<feature type="transmembrane region" description="Helical" evidence="8">
    <location>
        <begin position="299"/>
        <end position="321"/>
    </location>
</feature>
<dbReference type="GO" id="GO:0022857">
    <property type="term" value="F:transmembrane transporter activity"/>
    <property type="evidence" value="ECO:0007669"/>
    <property type="project" value="InterPro"/>
</dbReference>
<feature type="transmembrane region" description="Helical" evidence="8">
    <location>
        <begin position="150"/>
        <end position="171"/>
    </location>
</feature>
<evidence type="ECO:0000256" key="2">
    <source>
        <dbReference type="ARBA" id="ARBA00022448"/>
    </source>
</evidence>
<comment type="subcellular location">
    <subcellularLocation>
        <location evidence="1">Cell membrane</location>
        <topology evidence="1">Multi-pass membrane protein</topology>
    </subcellularLocation>
</comment>
<keyword evidence="5 8" id="KW-0812">Transmembrane</keyword>
<dbReference type="FunFam" id="1.20.1250.20:FF:000218">
    <property type="entry name" value="facilitated trehalose transporter Tret1"/>
    <property type="match status" value="1"/>
</dbReference>
<keyword evidence="3" id="KW-1003">Cell membrane</keyword>
<feature type="transmembrane region" description="Helical" evidence="8">
    <location>
        <begin position="274"/>
        <end position="292"/>
    </location>
</feature>
<accession>A0A6L2Q8X9</accession>
<dbReference type="InterPro" id="IPR020846">
    <property type="entry name" value="MFS_dom"/>
</dbReference>
<dbReference type="PANTHER" id="PTHR48021:SF33">
    <property type="entry name" value="AT22075P-RELATED"/>
    <property type="match status" value="1"/>
</dbReference>
<dbReference type="InterPro" id="IPR005828">
    <property type="entry name" value="MFS_sugar_transport-like"/>
</dbReference>
<dbReference type="SUPFAM" id="SSF103473">
    <property type="entry name" value="MFS general substrate transporter"/>
    <property type="match status" value="1"/>
</dbReference>
<feature type="transmembrane region" description="Helical" evidence="8">
    <location>
        <begin position="234"/>
        <end position="254"/>
    </location>
</feature>
<keyword evidence="7 8" id="KW-0472">Membrane</keyword>
<evidence type="ECO:0000313" key="10">
    <source>
        <dbReference type="EMBL" id="GFG38197.1"/>
    </source>
</evidence>
<comment type="caution">
    <text evidence="10">The sequence shown here is derived from an EMBL/GenBank/DDBJ whole genome shotgun (WGS) entry which is preliminary data.</text>
</comment>
<feature type="transmembrane region" description="Helical" evidence="8">
    <location>
        <begin position="37"/>
        <end position="58"/>
    </location>
</feature>